<evidence type="ECO:0000256" key="1">
    <source>
        <dbReference type="SAM" id="MobiDB-lite"/>
    </source>
</evidence>
<feature type="compositionally biased region" description="Low complexity" evidence="1">
    <location>
        <begin position="35"/>
        <end position="44"/>
    </location>
</feature>
<dbReference type="KEGG" id="hazt:108669166"/>
<dbReference type="Proteomes" id="UP000694843">
    <property type="component" value="Unplaced"/>
</dbReference>
<feature type="region of interest" description="Disordered" evidence="1">
    <location>
        <begin position="27"/>
        <end position="189"/>
    </location>
</feature>
<accession>A0A8B7NEC1</accession>
<feature type="compositionally biased region" description="Low complexity" evidence="1">
    <location>
        <begin position="169"/>
        <end position="189"/>
    </location>
</feature>
<feature type="compositionally biased region" description="Basic and acidic residues" evidence="1">
    <location>
        <begin position="106"/>
        <end position="116"/>
    </location>
</feature>
<dbReference type="Pfam" id="PF03392">
    <property type="entry name" value="OS-D"/>
    <property type="match status" value="1"/>
</dbReference>
<dbReference type="AlphaFoldDB" id="A0A8B7NEC1"/>
<dbReference type="Gene3D" id="1.10.2080.10">
    <property type="entry name" value="Insect odorant-binding protein A10/Ejaculatory bulb-specific protein 3"/>
    <property type="match status" value="1"/>
</dbReference>
<dbReference type="GeneID" id="108669166"/>
<sequence>MARQALSIVAFALLVALAVALPHKLGTQHDHPEESNASGTSSSSDAKFHHEPGHIGTGEEPETPTDGQQEKATEGSKHEKEAEDLVASKPKTAPQVAADQGSVAKKNSEATKKLAAEQRAGVAAEQEGTEHEAAEQEAAEQEAVEQEVAEPEAAEQAGAEQEAAEPEAAEQAGAEQEAAEQEANQHGAESQNSFAFLPSNVGVAHLDALAAQHSTLLTLTEADIDDFLRNQESVNTLTSCFQNPVQCQSAPALALLNGIHQAETQGACGSCTPEQSAHMDGLLYRLVEGLSTRYPQQWQIILPRVLHIVSRLQRF</sequence>
<gene>
    <name evidence="4" type="primary">LOC108669166</name>
</gene>
<dbReference type="RefSeq" id="XP_018011953.1">
    <property type="nucleotide sequence ID" value="XM_018156464.2"/>
</dbReference>
<dbReference type="InterPro" id="IPR036682">
    <property type="entry name" value="OS_D_A10/PebIII_sf"/>
</dbReference>
<evidence type="ECO:0000313" key="3">
    <source>
        <dbReference type="Proteomes" id="UP000694843"/>
    </source>
</evidence>
<feature type="compositionally biased region" description="Acidic residues" evidence="1">
    <location>
        <begin position="135"/>
        <end position="153"/>
    </location>
</feature>
<evidence type="ECO:0000313" key="4">
    <source>
        <dbReference type="RefSeq" id="XP_018011953.1"/>
    </source>
</evidence>
<keyword evidence="2" id="KW-0732">Signal</keyword>
<feature type="compositionally biased region" description="Basic and acidic residues" evidence="1">
    <location>
        <begin position="68"/>
        <end position="83"/>
    </location>
</feature>
<feature type="chain" id="PRO_5034732300" evidence="2">
    <location>
        <begin position="21"/>
        <end position="315"/>
    </location>
</feature>
<evidence type="ECO:0000256" key="2">
    <source>
        <dbReference type="SAM" id="SignalP"/>
    </source>
</evidence>
<dbReference type="OrthoDB" id="10581852at2759"/>
<organism evidence="3 4">
    <name type="scientific">Hyalella azteca</name>
    <name type="common">Amphipod</name>
    <dbReference type="NCBI Taxonomy" id="294128"/>
    <lineage>
        <taxon>Eukaryota</taxon>
        <taxon>Metazoa</taxon>
        <taxon>Ecdysozoa</taxon>
        <taxon>Arthropoda</taxon>
        <taxon>Crustacea</taxon>
        <taxon>Multicrustacea</taxon>
        <taxon>Malacostraca</taxon>
        <taxon>Eumalacostraca</taxon>
        <taxon>Peracarida</taxon>
        <taxon>Amphipoda</taxon>
        <taxon>Senticaudata</taxon>
        <taxon>Talitrida</taxon>
        <taxon>Talitroidea</taxon>
        <taxon>Hyalellidae</taxon>
        <taxon>Hyalella</taxon>
    </lineage>
</organism>
<dbReference type="SUPFAM" id="SSF100910">
    <property type="entry name" value="Chemosensory protein Csp2"/>
    <property type="match status" value="1"/>
</dbReference>
<dbReference type="InterPro" id="IPR005055">
    <property type="entry name" value="A10/PebIII"/>
</dbReference>
<protein>
    <submittedName>
        <fullName evidence="4">Cytochrome c1</fullName>
    </submittedName>
</protein>
<name>A0A8B7NEC1_HYAAZ</name>
<proteinExistence type="predicted"/>
<keyword evidence="3" id="KW-1185">Reference proteome</keyword>
<reference evidence="4" key="1">
    <citation type="submission" date="2025-08" db="UniProtKB">
        <authorList>
            <consortium name="RefSeq"/>
        </authorList>
    </citation>
    <scope>IDENTIFICATION</scope>
    <source>
        <tissue evidence="4">Whole organism</tissue>
    </source>
</reference>
<feature type="signal peptide" evidence="2">
    <location>
        <begin position="1"/>
        <end position="20"/>
    </location>
</feature>